<dbReference type="PANTHER" id="PTHR46464:SF1">
    <property type="entry name" value="ANKYRIN AND ARMADILLO REPEAT-CONTAINING PROTEIN"/>
    <property type="match status" value="1"/>
</dbReference>
<feature type="region of interest" description="Disordered" evidence="6">
    <location>
        <begin position="1938"/>
        <end position="1971"/>
    </location>
</feature>
<protein>
    <submittedName>
        <fullName evidence="8">Ankyrin and armadillo repeat-containing protein</fullName>
    </submittedName>
</protein>
<dbReference type="InterPro" id="IPR011989">
    <property type="entry name" value="ARM-like"/>
</dbReference>
<dbReference type="CDD" id="cd03485">
    <property type="entry name" value="MutL_Trans_hPMS_1_like"/>
    <property type="match status" value="1"/>
</dbReference>
<keyword evidence="9" id="KW-1185">Reference proteome</keyword>
<keyword evidence="5" id="KW-0175">Coiled coil</keyword>
<proteinExistence type="inferred from homology"/>
<dbReference type="GO" id="GO:0006298">
    <property type="term" value="P:mismatch repair"/>
    <property type="evidence" value="ECO:0007669"/>
    <property type="project" value="InterPro"/>
</dbReference>
<dbReference type="NCBIfam" id="TIGR00585">
    <property type="entry name" value="mutl"/>
    <property type="match status" value="1"/>
</dbReference>
<dbReference type="InterPro" id="IPR036770">
    <property type="entry name" value="Ankyrin_rpt-contain_sf"/>
</dbReference>
<dbReference type="GO" id="GO:0005634">
    <property type="term" value="C:nucleus"/>
    <property type="evidence" value="ECO:0007669"/>
    <property type="project" value="UniProtKB-UniRule"/>
</dbReference>
<feature type="domain" description="HMG box" evidence="7">
    <location>
        <begin position="1990"/>
        <end position="2058"/>
    </location>
</feature>
<dbReference type="Gene3D" id="1.25.10.10">
    <property type="entry name" value="Leucine-rich Repeat Variant"/>
    <property type="match status" value="4"/>
</dbReference>
<accession>S7MTP0</accession>
<dbReference type="GO" id="GO:0030983">
    <property type="term" value="F:mismatched DNA binding"/>
    <property type="evidence" value="ECO:0007669"/>
    <property type="project" value="InterPro"/>
</dbReference>
<dbReference type="FunFam" id="3.30.565.10:FF:000017">
    <property type="entry name" value="PMS1 homolog 1, mismatch repair system component"/>
    <property type="match status" value="1"/>
</dbReference>
<dbReference type="Pfam" id="PF12796">
    <property type="entry name" value="Ank_2"/>
    <property type="match status" value="1"/>
</dbReference>
<gene>
    <name evidence="8" type="ORF">D623_10008799</name>
</gene>
<dbReference type="SMART" id="SM00398">
    <property type="entry name" value="HMG"/>
    <property type="match status" value="1"/>
</dbReference>
<dbReference type="PANTHER" id="PTHR46464">
    <property type="entry name" value="ANK_REP_REGION DOMAIN-CONTAINING PROTEIN"/>
    <property type="match status" value="1"/>
</dbReference>
<keyword evidence="4" id="KW-0539">Nucleus</keyword>
<dbReference type="InterPro" id="IPR020568">
    <property type="entry name" value="Ribosomal_Su5_D2-typ_SF"/>
</dbReference>
<organism evidence="8 9">
    <name type="scientific">Myotis brandtii</name>
    <name type="common">Brandt's bat</name>
    <dbReference type="NCBI Taxonomy" id="109478"/>
    <lineage>
        <taxon>Eukaryota</taxon>
        <taxon>Metazoa</taxon>
        <taxon>Chordata</taxon>
        <taxon>Craniata</taxon>
        <taxon>Vertebrata</taxon>
        <taxon>Euteleostomi</taxon>
        <taxon>Mammalia</taxon>
        <taxon>Eutheria</taxon>
        <taxon>Laurasiatheria</taxon>
        <taxon>Chiroptera</taxon>
        <taxon>Yangochiroptera</taxon>
        <taxon>Vespertilionidae</taxon>
        <taxon>Myotis</taxon>
    </lineage>
</organism>
<dbReference type="SUPFAM" id="SSF55874">
    <property type="entry name" value="ATPase domain of HSP90 chaperone/DNA topoisomerase II/histidine kinase"/>
    <property type="match status" value="1"/>
</dbReference>
<dbReference type="eggNOG" id="KOG4177">
    <property type="taxonomic scope" value="Eukaryota"/>
</dbReference>
<dbReference type="PROSITE" id="PS50176">
    <property type="entry name" value="ARM_REPEAT"/>
    <property type="match status" value="1"/>
</dbReference>
<dbReference type="FunFam" id="3.30.230.10:FF:000030">
    <property type="entry name" value="PMS1 homolog 1, mismatch repair system component"/>
    <property type="match status" value="1"/>
</dbReference>
<dbReference type="InterPro" id="IPR013507">
    <property type="entry name" value="DNA_mismatch_S5_2-like"/>
</dbReference>
<name>S7MTP0_MYOBR</name>
<dbReference type="FunFam" id="1.10.30.10:FF:000026">
    <property type="entry name" value="PMS1 homolog 1, mismatch repair system component"/>
    <property type="match status" value="1"/>
</dbReference>
<keyword evidence="4" id="KW-0238">DNA-binding</keyword>
<evidence type="ECO:0000256" key="5">
    <source>
        <dbReference type="SAM" id="Coils"/>
    </source>
</evidence>
<dbReference type="CDD" id="cd21985">
    <property type="entry name" value="HMG-box_PMS1"/>
    <property type="match status" value="1"/>
</dbReference>
<dbReference type="Pfam" id="PF00505">
    <property type="entry name" value="HMG_box"/>
    <property type="match status" value="1"/>
</dbReference>
<dbReference type="InterPro" id="IPR014721">
    <property type="entry name" value="Ribsml_uS5_D2-typ_fold_subgr"/>
</dbReference>
<dbReference type="Pfam" id="PF01119">
    <property type="entry name" value="DNA_mis_repair"/>
    <property type="match status" value="1"/>
</dbReference>
<dbReference type="InterPro" id="IPR002110">
    <property type="entry name" value="Ankyrin_rpt"/>
</dbReference>
<keyword evidence="2" id="KW-0040">ANK repeat</keyword>
<dbReference type="InterPro" id="IPR002099">
    <property type="entry name" value="MutL/Mlh/PMS"/>
</dbReference>
<dbReference type="InterPro" id="IPR009071">
    <property type="entry name" value="HMG_box_dom"/>
</dbReference>
<dbReference type="EMBL" id="KE162330">
    <property type="protein sequence ID" value="EPQ07821.1"/>
    <property type="molecule type" value="Genomic_DNA"/>
</dbReference>
<evidence type="ECO:0000256" key="2">
    <source>
        <dbReference type="PROSITE-ProRule" id="PRU00023"/>
    </source>
</evidence>
<dbReference type="SUPFAM" id="SSF48403">
    <property type="entry name" value="Ankyrin repeat"/>
    <property type="match status" value="1"/>
</dbReference>
<dbReference type="Gene3D" id="3.30.230.10">
    <property type="match status" value="1"/>
</dbReference>
<dbReference type="Proteomes" id="UP000052978">
    <property type="component" value="Unassembled WGS sequence"/>
</dbReference>
<dbReference type="Pfam" id="PF00514">
    <property type="entry name" value="Arm"/>
    <property type="match status" value="1"/>
</dbReference>
<dbReference type="InterPro" id="IPR000225">
    <property type="entry name" value="Armadillo"/>
</dbReference>
<dbReference type="PROSITE" id="PS00058">
    <property type="entry name" value="DNA_MISMATCH_REPAIR_1"/>
    <property type="match status" value="1"/>
</dbReference>
<feature type="repeat" description="ANK" evidence="2">
    <location>
        <begin position="638"/>
        <end position="670"/>
    </location>
</feature>
<dbReference type="InterPro" id="IPR043379">
    <property type="entry name" value="ANKAR"/>
</dbReference>
<dbReference type="GO" id="GO:0005524">
    <property type="term" value="F:ATP binding"/>
    <property type="evidence" value="ECO:0007669"/>
    <property type="project" value="InterPro"/>
</dbReference>
<evidence type="ECO:0000313" key="8">
    <source>
        <dbReference type="EMBL" id="EPQ07821.1"/>
    </source>
</evidence>
<feature type="coiled-coil region" evidence="5">
    <location>
        <begin position="2040"/>
        <end position="2067"/>
    </location>
</feature>
<dbReference type="SUPFAM" id="SSF54211">
    <property type="entry name" value="Ribosomal protein S5 domain 2-like"/>
    <property type="match status" value="1"/>
</dbReference>
<dbReference type="Pfam" id="PF13589">
    <property type="entry name" value="HATPase_c_3"/>
    <property type="match status" value="1"/>
</dbReference>
<evidence type="ECO:0000259" key="7">
    <source>
        <dbReference type="PROSITE" id="PS50118"/>
    </source>
</evidence>
<evidence type="ECO:0000256" key="6">
    <source>
        <dbReference type="SAM" id="MobiDB-lite"/>
    </source>
</evidence>
<reference evidence="8 9" key="1">
    <citation type="journal article" date="2013" name="Nat. Commun.">
        <title>Genome analysis reveals insights into physiology and longevity of the Brandt's bat Myotis brandtii.</title>
        <authorList>
            <person name="Seim I."/>
            <person name="Fang X."/>
            <person name="Xiong Z."/>
            <person name="Lobanov A.V."/>
            <person name="Huang Z."/>
            <person name="Ma S."/>
            <person name="Feng Y."/>
            <person name="Turanov A.A."/>
            <person name="Zhu Y."/>
            <person name="Lenz T.L."/>
            <person name="Gerashchenko M.V."/>
            <person name="Fan D."/>
            <person name="Hee Yim S."/>
            <person name="Yao X."/>
            <person name="Jordan D."/>
            <person name="Xiong Y."/>
            <person name="Ma Y."/>
            <person name="Lyapunov A.N."/>
            <person name="Chen G."/>
            <person name="Kulakova O.I."/>
            <person name="Sun Y."/>
            <person name="Lee S.G."/>
            <person name="Bronson R.T."/>
            <person name="Moskalev A.A."/>
            <person name="Sunyaev S.R."/>
            <person name="Zhang G."/>
            <person name="Krogh A."/>
            <person name="Wang J."/>
            <person name="Gladyshev V.N."/>
        </authorList>
    </citation>
    <scope>NUCLEOTIDE SEQUENCE [LARGE SCALE GENOMIC DNA]</scope>
</reference>
<dbReference type="SMART" id="SM00185">
    <property type="entry name" value="ARM"/>
    <property type="match status" value="9"/>
</dbReference>
<dbReference type="InterPro" id="IPR036890">
    <property type="entry name" value="HATPase_C_sf"/>
</dbReference>
<evidence type="ECO:0000256" key="4">
    <source>
        <dbReference type="PROSITE-ProRule" id="PRU00267"/>
    </source>
</evidence>
<evidence type="ECO:0000256" key="3">
    <source>
        <dbReference type="PROSITE-ProRule" id="PRU00259"/>
    </source>
</evidence>
<evidence type="ECO:0000256" key="1">
    <source>
        <dbReference type="ARBA" id="ARBA00006082"/>
    </source>
</evidence>
<dbReference type="PROSITE" id="PS50297">
    <property type="entry name" value="ANK_REP_REGION"/>
    <property type="match status" value="1"/>
</dbReference>
<dbReference type="InterPro" id="IPR036910">
    <property type="entry name" value="HMG_box_dom_sf"/>
</dbReference>
<dbReference type="Gene3D" id="1.10.30.10">
    <property type="entry name" value="High mobility group box domain"/>
    <property type="match status" value="1"/>
</dbReference>
<dbReference type="SUPFAM" id="SSF47095">
    <property type="entry name" value="HMG-box"/>
    <property type="match status" value="1"/>
</dbReference>
<dbReference type="Gene3D" id="3.30.565.10">
    <property type="entry name" value="Histidine kinase-like ATPase, C-terminal domain"/>
    <property type="match status" value="1"/>
</dbReference>
<comment type="similarity">
    <text evidence="1">Belongs to the DNA mismatch repair MutL/HexB family.</text>
</comment>
<dbReference type="SUPFAM" id="SSF48371">
    <property type="entry name" value="ARM repeat"/>
    <property type="match status" value="2"/>
</dbReference>
<evidence type="ECO:0000313" key="9">
    <source>
        <dbReference type="Proteomes" id="UP000052978"/>
    </source>
</evidence>
<dbReference type="SMART" id="SM00248">
    <property type="entry name" value="ANK"/>
    <property type="match status" value="5"/>
</dbReference>
<dbReference type="CDD" id="cd16926">
    <property type="entry name" value="HATPase_MutL-MLH-PMS-like"/>
    <property type="match status" value="1"/>
</dbReference>
<dbReference type="SMART" id="SM01340">
    <property type="entry name" value="DNA_mis_repair"/>
    <property type="match status" value="1"/>
</dbReference>
<dbReference type="PROSITE" id="PS50088">
    <property type="entry name" value="ANK_REPEAT"/>
    <property type="match status" value="1"/>
</dbReference>
<dbReference type="PROSITE" id="PS50118">
    <property type="entry name" value="HMG_BOX_2"/>
    <property type="match status" value="1"/>
</dbReference>
<feature type="DNA-binding region" description="HMG box" evidence="4">
    <location>
        <begin position="1990"/>
        <end position="2058"/>
    </location>
</feature>
<dbReference type="InterPro" id="IPR014762">
    <property type="entry name" value="DNA_mismatch_repair_CS"/>
</dbReference>
<dbReference type="Gene3D" id="1.25.40.20">
    <property type="entry name" value="Ankyrin repeat-containing domain"/>
    <property type="match status" value="1"/>
</dbReference>
<dbReference type="InterPro" id="IPR016024">
    <property type="entry name" value="ARM-type_fold"/>
</dbReference>
<feature type="repeat" description="ARM" evidence="3">
    <location>
        <begin position="742"/>
        <end position="784"/>
    </location>
</feature>
<sequence length="2351" mass="264477">MLRLPKKGLQRFDQVQDEETYLQNLAVQRNASAFFEKYDRSEVQELLTIALVSWLSGKEDVHLQIDSPSGIMSHLNNVGFNTTILLMPVDPTALLDYREVHQIIRELAVGIYCLNQIPGISLEANYDQSSSCQLPPAYFDTRIGQILINVDYMLKALWHGIYMPREKRTRFSELWRTILDIDPEGKAQTSKDIFAEFSSAGLIDITKDPDFDGIYDEDMNEDPTYNPNSPEETAVFMKYAENILLKLTFSTTQIQQYENVFVFDTAYWLTNAIKCTQDCLDICTYQRLQQRLYLQQKVIQKHFEKKKEIRRGIGYLKLICFLTPFLLSLKKKMKVPYLSSLLQPFSDDKVKTERELPPFIYGPDFKCQSFQYAKHQYFHVHGGIEFDITTPMIENALEVFQDNLEKIQECAASTFAEDSGYKEYYSIPVMELDGKSYYVISFELETFYQQLYKTQWWGAINEIVNNLRPKRLPLTDTQLHEQFKKKFGFKKAMKCKSIPFGMKSAVEKGLSAVFHTFSRKTSSSTINVSDEAGYAIFHHAALHNRVPIICQLCKANFNVNQRRFIMFSQGPTPLHLAAQACSLESTTCLLCFKADYTLPEKRGWMPIHFAAFYDNICIIMILCRKDPSLLEAEATAENQCTPLLLAATSGALDTIKYLFSLGANWRKTDTKGNNIIHLSVLTFHTEVLKHIIELHLPELPVWKTLVEMLQGESYKRKMMAVMSLEVICLAKEEYWRCILDAGTIPALINLLKGSKMKLLCKTAGLLSNISTHANVVHAIVEAGGIPVLINLLVSGEPELHSRCAVILYDIAQLENKEVIAKHNGIPTLINLLKLDIENVLVNVMNCIRVLCMGNESNQRAVRDHKGIQYLINFLSSSSDLLKAVASATIAEVARDNKEVQNALAAEGVIPPLVALFKGKQLSVQVKGAMAVEALASYNPSIQRAFLENSLSKYLLKLLKAFEISVKEQGAVALWALAGQTLKQQKYMAEQIGYNFIINMLLSPSAKMQYVGGEAVIALSKDSRLHQNQICEGNGIAPLVRLLRISKLAEGTLLSVIRAADARPLSHAGRAACFSFPGGEAVIALSKDSRLHQNQICEGNGIAPLVRLLRISKLAEGTLLSVIRAVGSMCIGVAHTSNPISQQFMVEENAFPVLIQLLRSHPSLSIKVEVAFSLACIVLRNKLLQKELQENEGFKYADVLFLLHAQDKDIRLRAGYALTLFAFNDVFQQYLILENGIMTLSIFEPFLESAIETEKAMAAFQIIILAKVIIDVDHITLSSRGVTILIDSLYSLQSTTIVLTGNLIASLAHSRAGIPAAFATLGTVQRLCYHLYSGKEEVRTACSCALGYLTYNAIAFRILLSECRNKPNQFLRIINSISRDASINPAFLKEFRMQQKVGLPSLSLEKNGGPCINLLSRKGTLLKARMKQLPAATVRLLSSSQIITSVVSVVKELIENSLDAGATSIDVKLENYGFDKIEVRDNGEGIKATDAPVMAMKYYTSKINSHEDLENLTTYGFRGEALGSICCVAEVLITTRTAADNFSTQYVLDGSGHIISQKPSHLGQGTTVTALRLFKNLPVRKQFYSTTKKCKDEIKKVLDLLISYGILKPDLRILFIHNKAVVWQKTRASDHKMALLSVLGTAVMGNMEPFQYHSEEAQIYLSGFLPKHDADHSSTSLSTPERSFIFINSRPIHQKDILKLIRRYYNLKCLKESTRLYPIFFLKIDVPTANVDVNLTPDKSQVLLQNKESILIALENLMTTCYGSLPSTNSYENSKTDVSSADMAVSKKAETDVLFNKTESSGSNYPNVDTSSISFQNDVHADESGENINGCLNHIHVHDHYDDHFISENSNTDNTKNTLLEIPMDNLSSEDTQKEYTETCFVGSVTQAQSENGRIDESGGNEKEAVPEKSLEICADNWSRGNALKNAMGENIEPVKILVPPGSSACERSERSPPSPEQKSLGDGSCNKKSNVVDHKSGQLTAYDLISRRAIKKPMSASALFVQDHRVQFLTENPQTSLEAATIQIEELWKTLSEEEKLKYEERATKDLERYNRQIKRAIEQESQTSLQDGRKKMKPTSSWSLAQKHKLKTSLSNQPKLDELFQSQVEKKKSQTIKIVQIHFSMENFKKNVEKHKKFEPEERDELCLIHNLKFPDGWLVTSKTEVMLLNPYRVEEALLFKRLLENHKLPAEPLEKPIILTESLFNGSHYLEILYKMTAGDQSYSGSTYLSDPRLTANGFKIKLIPGVSIAENYLEIEGMANCLPFYGVMDLKEILNAIVNKNAKEVYECRPRKVISYLEGEAVRLSRQLPMYLSKEDIQDIIYRMKHQFGNEIKGCVHGRPFFHHLTHLPEAT</sequence>